<dbReference type="GO" id="GO:0005829">
    <property type="term" value="C:cytosol"/>
    <property type="evidence" value="ECO:0007669"/>
    <property type="project" value="TreeGrafter"/>
</dbReference>
<dbReference type="Gene3D" id="3.40.50.620">
    <property type="entry name" value="HUPs"/>
    <property type="match status" value="1"/>
</dbReference>
<keyword evidence="1" id="KW-0436">Ligase</keyword>
<evidence type="ECO:0000256" key="1">
    <source>
        <dbReference type="ARBA" id="ARBA00022598"/>
    </source>
</evidence>
<protein>
    <submittedName>
        <fullName evidence="5">Unannotated protein</fullName>
    </submittedName>
</protein>
<proteinExistence type="predicted"/>
<dbReference type="SUPFAM" id="SSF52374">
    <property type="entry name" value="Nucleotidylyl transferase"/>
    <property type="match status" value="1"/>
</dbReference>
<evidence type="ECO:0000313" key="5">
    <source>
        <dbReference type="EMBL" id="CAB4530188.1"/>
    </source>
</evidence>
<evidence type="ECO:0000259" key="4">
    <source>
        <dbReference type="Pfam" id="PF01406"/>
    </source>
</evidence>
<dbReference type="GO" id="GO:0005524">
    <property type="term" value="F:ATP binding"/>
    <property type="evidence" value="ECO:0007669"/>
    <property type="project" value="UniProtKB-KW"/>
</dbReference>
<keyword evidence="2" id="KW-0547">Nucleotide-binding</keyword>
<reference evidence="5" key="1">
    <citation type="submission" date="2020-05" db="EMBL/GenBank/DDBJ databases">
        <authorList>
            <person name="Chiriac C."/>
            <person name="Salcher M."/>
            <person name="Ghai R."/>
            <person name="Kavagutti S V."/>
        </authorList>
    </citation>
    <scope>NUCLEOTIDE SEQUENCE</scope>
</reference>
<accession>A0A6J6AV41</accession>
<dbReference type="InterPro" id="IPR032678">
    <property type="entry name" value="tRNA-synt_1_cat_dom"/>
</dbReference>
<evidence type="ECO:0000256" key="2">
    <source>
        <dbReference type="ARBA" id="ARBA00022741"/>
    </source>
</evidence>
<gene>
    <name evidence="5" type="ORF">UFOPK1380_00176</name>
</gene>
<organism evidence="5">
    <name type="scientific">freshwater metagenome</name>
    <dbReference type="NCBI Taxonomy" id="449393"/>
    <lineage>
        <taxon>unclassified sequences</taxon>
        <taxon>metagenomes</taxon>
        <taxon>ecological metagenomes</taxon>
    </lineage>
</organism>
<dbReference type="InterPro" id="IPR024909">
    <property type="entry name" value="Cys-tRNA/MSH_ligase"/>
</dbReference>
<dbReference type="InterPro" id="IPR014729">
    <property type="entry name" value="Rossmann-like_a/b/a_fold"/>
</dbReference>
<dbReference type="GO" id="GO:0004817">
    <property type="term" value="F:cysteine-tRNA ligase activity"/>
    <property type="evidence" value="ECO:0007669"/>
    <property type="project" value="TreeGrafter"/>
</dbReference>
<dbReference type="PANTHER" id="PTHR10890">
    <property type="entry name" value="CYSTEINYL-TRNA SYNTHETASE"/>
    <property type="match status" value="1"/>
</dbReference>
<name>A0A6J6AV41_9ZZZZ</name>
<dbReference type="PANTHER" id="PTHR10890:SF3">
    <property type="entry name" value="CYSTEINE--TRNA LIGASE, CYTOPLASMIC"/>
    <property type="match status" value="1"/>
</dbReference>
<keyword evidence="3" id="KW-0067">ATP-binding</keyword>
<dbReference type="GO" id="GO:0006423">
    <property type="term" value="P:cysteinyl-tRNA aminoacylation"/>
    <property type="evidence" value="ECO:0007669"/>
    <property type="project" value="TreeGrafter"/>
</dbReference>
<dbReference type="EMBL" id="CAEZSC010000005">
    <property type="protein sequence ID" value="CAB4530188.1"/>
    <property type="molecule type" value="Genomic_DNA"/>
</dbReference>
<dbReference type="Pfam" id="PF01406">
    <property type="entry name" value="tRNA-synt_1e"/>
    <property type="match status" value="1"/>
</dbReference>
<dbReference type="Gene3D" id="1.20.120.640">
    <property type="entry name" value="Anticodon-binding domain of a subclass of class I aminoacyl-tRNA synthetases"/>
    <property type="match status" value="1"/>
</dbReference>
<evidence type="ECO:0000256" key="3">
    <source>
        <dbReference type="ARBA" id="ARBA00022840"/>
    </source>
</evidence>
<feature type="domain" description="tRNA synthetases class I catalytic" evidence="4">
    <location>
        <begin position="37"/>
        <end position="342"/>
    </location>
</feature>
<dbReference type="AlphaFoldDB" id="A0A6J6AV41"/>
<sequence length="414" mass="45779">MNSWPTTYLPPLDARFNVPPLLIEAARGSGLLSQSNGEIFNMYVCGITPYDATHLGHAATYLTFDLINRYMRIRGCEVNFVENITDIDDPLLERAKRDNVDWKDLAASQIALYEADMTALHILPPKDFVPVTEVMPLVESAISQLVARGFTYTIENDLYFDCSSFITDLPISYEQALSIFAERGGDPERLGKRDALDPVLWIAHREGEPKWNSVHGAGRPGWHIECSVIALRYLLGESFLKQDRTKEFLITLQGGGSDLIFPHHFMSGALSEALTGISFAEHFVHTGMVGLDGEKMSKSKGNLVFVSKLLEEGREAVAIRHALLTSHYASDRMWSDEILKKSEASIDLIRKALAKDGVAGTHSLISEIILALADDLDTPRALQSIETWALGNHNGDETTGEIARALDLLLGLAL</sequence>
<dbReference type="PRINTS" id="PR00983">
    <property type="entry name" value="TRNASYNTHCYS"/>
</dbReference>